<dbReference type="PANTHER" id="PTHR20922:SF15">
    <property type="entry name" value="A_TM021B04.14 PROTEIN"/>
    <property type="match status" value="1"/>
</dbReference>
<gene>
    <name evidence="4" type="ORF">B296_00054425</name>
</gene>
<dbReference type="GO" id="GO:0008270">
    <property type="term" value="F:zinc ion binding"/>
    <property type="evidence" value="ECO:0007669"/>
    <property type="project" value="UniProtKB-KW"/>
</dbReference>
<accession>A0A426X523</accession>
<sequence length="98" mass="10639">MGLALSAATGRGWTTGSGMEGPPVPADTDSADQAVLTFPWSLYTRSPRRRMRVVFTCNVCGQRTTRAINPHAYTDGTVFVQMVIKISFPSSEVKESTL</sequence>
<reference evidence="4 5" key="1">
    <citation type="journal article" date="2014" name="Agronomy (Basel)">
        <title>A Draft Genome Sequence for Ensete ventricosum, the Drought-Tolerant Tree Against Hunger.</title>
        <authorList>
            <person name="Harrison J."/>
            <person name="Moore K.A."/>
            <person name="Paszkiewicz K."/>
            <person name="Jones T."/>
            <person name="Grant M."/>
            <person name="Ambacheew D."/>
            <person name="Muzemil S."/>
            <person name="Studholme D.J."/>
        </authorList>
    </citation>
    <scope>NUCLEOTIDE SEQUENCE [LARGE SCALE GENOMIC DNA]</scope>
</reference>
<keyword evidence="1" id="KW-0479">Metal-binding</keyword>
<evidence type="ECO:0000313" key="5">
    <source>
        <dbReference type="Proteomes" id="UP000287651"/>
    </source>
</evidence>
<dbReference type="Proteomes" id="UP000287651">
    <property type="component" value="Unassembled WGS sequence"/>
</dbReference>
<dbReference type="AlphaFoldDB" id="A0A426X523"/>
<evidence type="ECO:0000313" key="4">
    <source>
        <dbReference type="EMBL" id="RRT34583.1"/>
    </source>
</evidence>
<feature type="region of interest" description="Disordered" evidence="2">
    <location>
        <begin position="1"/>
        <end position="30"/>
    </location>
</feature>
<feature type="domain" description="DNL-type" evidence="3">
    <location>
        <begin position="46"/>
        <end position="98"/>
    </location>
</feature>
<evidence type="ECO:0000256" key="2">
    <source>
        <dbReference type="SAM" id="MobiDB-lite"/>
    </source>
</evidence>
<dbReference type="InterPro" id="IPR024158">
    <property type="entry name" value="Mt_import_TIM15"/>
</dbReference>
<dbReference type="GO" id="GO:0050821">
    <property type="term" value="P:protein stabilization"/>
    <property type="evidence" value="ECO:0007669"/>
    <property type="project" value="TreeGrafter"/>
</dbReference>
<dbReference type="InterPro" id="IPR007853">
    <property type="entry name" value="Znf_DNL-typ"/>
</dbReference>
<dbReference type="GO" id="GO:0005739">
    <property type="term" value="C:mitochondrion"/>
    <property type="evidence" value="ECO:0007669"/>
    <property type="project" value="TreeGrafter"/>
</dbReference>
<name>A0A426X523_ENSVE</name>
<evidence type="ECO:0000259" key="3">
    <source>
        <dbReference type="PROSITE" id="PS51501"/>
    </source>
</evidence>
<dbReference type="GO" id="GO:0006457">
    <property type="term" value="P:protein folding"/>
    <property type="evidence" value="ECO:0007669"/>
    <property type="project" value="TreeGrafter"/>
</dbReference>
<dbReference type="PROSITE" id="PS51501">
    <property type="entry name" value="ZF_DNL"/>
    <property type="match status" value="1"/>
</dbReference>
<protein>
    <recommendedName>
        <fullName evidence="3">DNL-type domain-containing protein</fullName>
    </recommendedName>
</protein>
<keyword evidence="1" id="KW-0862">Zinc</keyword>
<dbReference type="EMBL" id="AMZH03026521">
    <property type="protein sequence ID" value="RRT34583.1"/>
    <property type="molecule type" value="Genomic_DNA"/>
</dbReference>
<evidence type="ECO:0000256" key="1">
    <source>
        <dbReference type="PROSITE-ProRule" id="PRU00834"/>
    </source>
</evidence>
<dbReference type="PANTHER" id="PTHR20922">
    <property type="entry name" value="DNL-TYPE ZINC FINGER PROTEIN"/>
    <property type="match status" value="1"/>
</dbReference>
<comment type="caution">
    <text evidence="4">The sequence shown here is derived from an EMBL/GenBank/DDBJ whole genome shotgun (WGS) entry which is preliminary data.</text>
</comment>
<keyword evidence="1" id="KW-0863">Zinc-finger</keyword>
<proteinExistence type="predicted"/>
<dbReference type="GO" id="GO:0030150">
    <property type="term" value="P:protein import into mitochondrial matrix"/>
    <property type="evidence" value="ECO:0007669"/>
    <property type="project" value="TreeGrafter"/>
</dbReference>
<organism evidence="4 5">
    <name type="scientific">Ensete ventricosum</name>
    <name type="common">Abyssinian banana</name>
    <name type="synonym">Musa ensete</name>
    <dbReference type="NCBI Taxonomy" id="4639"/>
    <lineage>
        <taxon>Eukaryota</taxon>
        <taxon>Viridiplantae</taxon>
        <taxon>Streptophyta</taxon>
        <taxon>Embryophyta</taxon>
        <taxon>Tracheophyta</taxon>
        <taxon>Spermatophyta</taxon>
        <taxon>Magnoliopsida</taxon>
        <taxon>Liliopsida</taxon>
        <taxon>Zingiberales</taxon>
        <taxon>Musaceae</taxon>
        <taxon>Ensete</taxon>
    </lineage>
</organism>
<dbReference type="Pfam" id="PF05180">
    <property type="entry name" value="zf-DNL"/>
    <property type="match status" value="1"/>
</dbReference>
<dbReference type="GO" id="GO:0051087">
    <property type="term" value="F:protein-folding chaperone binding"/>
    <property type="evidence" value="ECO:0007669"/>
    <property type="project" value="TreeGrafter"/>
</dbReference>